<dbReference type="Proteomes" id="UP000288603">
    <property type="component" value="Unassembled WGS sequence"/>
</dbReference>
<reference evidence="1 2" key="1">
    <citation type="submission" date="2018-12" db="EMBL/GenBank/DDBJ databases">
        <authorList>
            <person name="Li F."/>
        </authorList>
    </citation>
    <scope>NUCLEOTIDE SEQUENCE [LARGE SCALE GENOMIC DNA]</scope>
    <source>
        <strain evidence="1 2">8H24J-4-2</strain>
    </source>
</reference>
<keyword evidence="2" id="KW-1185">Reference proteome</keyword>
<dbReference type="RefSeq" id="WP_128497584.1">
    <property type="nucleotide sequence ID" value="NZ_RZNC01000001.1"/>
</dbReference>
<comment type="caution">
    <text evidence="1">The sequence shown here is derived from an EMBL/GenBank/DDBJ whole genome shotgun (WGS) entry which is preliminary data.</text>
</comment>
<organism evidence="1 2">
    <name type="scientific">Labedella populi</name>
    <dbReference type="NCBI Taxonomy" id="2498850"/>
    <lineage>
        <taxon>Bacteria</taxon>
        <taxon>Bacillati</taxon>
        <taxon>Actinomycetota</taxon>
        <taxon>Actinomycetes</taxon>
        <taxon>Micrococcales</taxon>
        <taxon>Microbacteriaceae</taxon>
        <taxon>Labedella</taxon>
    </lineage>
</organism>
<dbReference type="OrthoDB" id="2216648at2"/>
<proteinExistence type="predicted"/>
<evidence type="ECO:0000313" key="2">
    <source>
        <dbReference type="Proteomes" id="UP000288603"/>
    </source>
</evidence>
<dbReference type="AlphaFoldDB" id="A0A3S4CEU2"/>
<accession>A0A3S4CEU2</accession>
<dbReference type="EMBL" id="RZNC01000001">
    <property type="protein sequence ID" value="RWZ68314.1"/>
    <property type="molecule type" value="Genomic_DNA"/>
</dbReference>
<gene>
    <name evidence="1" type="ORF">ELQ92_03595</name>
</gene>
<name>A0A3S4CEU2_9MICO</name>
<protein>
    <submittedName>
        <fullName evidence="1">Uncharacterized protein</fullName>
    </submittedName>
</protein>
<sequence length="91" mass="9513">MSTLDPGQQRLAAVAQAYFAQLTPHAELRTIPLDDGAGVCVLHTARGGGKIYVAPDESVLFVGSALDFDAGLAAFLAGTRTPPEKFVRPTS</sequence>
<evidence type="ECO:0000313" key="1">
    <source>
        <dbReference type="EMBL" id="RWZ68314.1"/>
    </source>
</evidence>